<organism evidence="2 3">
    <name type="scientific">Nonomuraea indica</name>
    <dbReference type="NCBI Taxonomy" id="1581193"/>
    <lineage>
        <taxon>Bacteria</taxon>
        <taxon>Bacillati</taxon>
        <taxon>Actinomycetota</taxon>
        <taxon>Actinomycetes</taxon>
        <taxon>Streptosporangiales</taxon>
        <taxon>Streptosporangiaceae</taxon>
        <taxon>Nonomuraea</taxon>
    </lineage>
</organism>
<comment type="caution">
    <text evidence="2">The sequence shown here is derived from an EMBL/GenBank/DDBJ whole genome shotgun (WGS) entry which is preliminary data.</text>
</comment>
<dbReference type="RefSeq" id="WP_397025563.1">
    <property type="nucleotide sequence ID" value="NZ_JBITMB010000011.1"/>
</dbReference>
<gene>
    <name evidence="2" type="ORF">ACIBP5_34765</name>
</gene>
<dbReference type="Pfam" id="PF05175">
    <property type="entry name" value="MTS"/>
    <property type="match status" value="1"/>
</dbReference>
<dbReference type="GO" id="GO:0032259">
    <property type="term" value="P:methylation"/>
    <property type="evidence" value="ECO:0007669"/>
    <property type="project" value="UniProtKB-KW"/>
</dbReference>
<keyword evidence="2" id="KW-0808">Transferase</keyword>
<dbReference type="EMBL" id="JBITMB010000011">
    <property type="protein sequence ID" value="MFI7445162.1"/>
    <property type="molecule type" value="Genomic_DNA"/>
</dbReference>
<sequence>MNGRARQAAGILLDRHREIAEPATFRLLGLEWDLLPGVYAPHLTQSAALYAEWLPYPVHGSFCEVGSGCGYLAVTAALRGCAHVTALDVSAAAARNTRMNAVRHGVADRVRVGHGDMFAPLGGDDRFDLIFWNSNFVEAPATERVDGELERAFFDPGYGAHEAYLRDAARHLQPGGRLLLGFTDLGSEDRLSELAARHGWSAGTLRAARCGTAEGHIEYRLVEFRRAGR</sequence>
<dbReference type="Gene3D" id="3.40.50.150">
    <property type="entry name" value="Vaccinia Virus protein VP39"/>
    <property type="match status" value="1"/>
</dbReference>
<protein>
    <submittedName>
        <fullName evidence="2">Methyltransferase</fullName>
    </submittedName>
</protein>
<dbReference type="InterPro" id="IPR050320">
    <property type="entry name" value="N5-glutamine_MTase"/>
</dbReference>
<dbReference type="Proteomes" id="UP001612928">
    <property type="component" value="Unassembled WGS sequence"/>
</dbReference>
<dbReference type="InterPro" id="IPR029063">
    <property type="entry name" value="SAM-dependent_MTases_sf"/>
</dbReference>
<dbReference type="InterPro" id="IPR007848">
    <property type="entry name" value="Small_mtfrase_dom"/>
</dbReference>
<dbReference type="GO" id="GO:0008168">
    <property type="term" value="F:methyltransferase activity"/>
    <property type="evidence" value="ECO:0007669"/>
    <property type="project" value="UniProtKB-KW"/>
</dbReference>
<dbReference type="PANTHER" id="PTHR18895">
    <property type="entry name" value="HEMK METHYLTRANSFERASE"/>
    <property type="match status" value="1"/>
</dbReference>
<reference evidence="2 3" key="1">
    <citation type="submission" date="2024-10" db="EMBL/GenBank/DDBJ databases">
        <title>The Natural Products Discovery Center: Release of the First 8490 Sequenced Strains for Exploring Actinobacteria Biosynthetic Diversity.</title>
        <authorList>
            <person name="Kalkreuter E."/>
            <person name="Kautsar S.A."/>
            <person name="Yang D."/>
            <person name="Bader C.D."/>
            <person name="Teijaro C.N."/>
            <person name="Fluegel L."/>
            <person name="Davis C.M."/>
            <person name="Simpson J.R."/>
            <person name="Lauterbach L."/>
            <person name="Steele A.D."/>
            <person name="Gui C."/>
            <person name="Meng S."/>
            <person name="Li G."/>
            <person name="Viehrig K."/>
            <person name="Ye F."/>
            <person name="Su P."/>
            <person name="Kiefer A.F."/>
            <person name="Nichols A."/>
            <person name="Cepeda A.J."/>
            <person name="Yan W."/>
            <person name="Fan B."/>
            <person name="Jiang Y."/>
            <person name="Adhikari A."/>
            <person name="Zheng C.-J."/>
            <person name="Schuster L."/>
            <person name="Cowan T.M."/>
            <person name="Smanski M.J."/>
            <person name="Chevrette M.G."/>
            <person name="De Carvalho L.P.S."/>
            <person name="Shen B."/>
        </authorList>
    </citation>
    <scope>NUCLEOTIDE SEQUENCE [LARGE SCALE GENOMIC DNA]</scope>
    <source>
        <strain evidence="2 3">NPDC049503</strain>
    </source>
</reference>
<proteinExistence type="predicted"/>
<accession>A0ABW8AGJ3</accession>
<evidence type="ECO:0000313" key="3">
    <source>
        <dbReference type="Proteomes" id="UP001612928"/>
    </source>
</evidence>
<dbReference type="SUPFAM" id="SSF53335">
    <property type="entry name" value="S-adenosyl-L-methionine-dependent methyltransferases"/>
    <property type="match status" value="1"/>
</dbReference>
<keyword evidence="2" id="KW-0489">Methyltransferase</keyword>
<evidence type="ECO:0000259" key="1">
    <source>
        <dbReference type="Pfam" id="PF05175"/>
    </source>
</evidence>
<feature type="domain" description="Methyltransferase small" evidence="1">
    <location>
        <begin position="36"/>
        <end position="180"/>
    </location>
</feature>
<keyword evidence="3" id="KW-1185">Reference proteome</keyword>
<dbReference type="PANTHER" id="PTHR18895:SF74">
    <property type="entry name" value="MTRF1L RELEASE FACTOR GLUTAMINE METHYLTRANSFERASE"/>
    <property type="match status" value="1"/>
</dbReference>
<dbReference type="CDD" id="cd02440">
    <property type="entry name" value="AdoMet_MTases"/>
    <property type="match status" value="1"/>
</dbReference>
<evidence type="ECO:0000313" key="2">
    <source>
        <dbReference type="EMBL" id="MFI7445162.1"/>
    </source>
</evidence>
<name>A0ABW8AGJ3_9ACTN</name>